<feature type="compositionally biased region" description="Basic residues" evidence="7">
    <location>
        <begin position="578"/>
        <end position="588"/>
    </location>
</feature>
<dbReference type="Pfam" id="PF03725">
    <property type="entry name" value="RNase_PH_C"/>
    <property type="match status" value="1"/>
</dbReference>
<dbReference type="SUPFAM" id="SSF46915">
    <property type="entry name" value="Polynucleotide phosphorylase/guanosine pentaphosphate synthase (PNPase/GPSI), domain 3"/>
    <property type="match status" value="1"/>
</dbReference>
<proteinExistence type="inferred from homology"/>
<keyword evidence="5 6" id="KW-0694">RNA-binding</keyword>
<dbReference type="EC" id="2.7.7.8" evidence="2"/>
<name>A0A4U5MR74_STECR</name>
<dbReference type="InterPro" id="IPR012162">
    <property type="entry name" value="PNPase"/>
</dbReference>
<evidence type="ECO:0000256" key="4">
    <source>
        <dbReference type="ARBA" id="ARBA00022695"/>
    </source>
</evidence>
<evidence type="ECO:0000256" key="1">
    <source>
        <dbReference type="ARBA" id="ARBA00007404"/>
    </source>
</evidence>
<dbReference type="SUPFAM" id="SSF55666">
    <property type="entry name" value="Ribonuclease PH domain 2-like"/>
    <property type="match status" value="2"/>
</dbReference>
<evidence type="ECO:0000259" key="8">
    <source>
        <dbReference type="PROSITE" id="PS50126"/>
    </source>
</evidence>
<dbReference type="PROSITE" id="PS50126">
    <property type="entry name" value="S1"/>
    <property type="match status" value="1"/>
</dbReference>
<dbReference type="Gene3D" id="3.30.230.70">
    <property type="entry name" value="GHMP Kinase, N-terminal domain"/>
    <property type="match status" value="2"/>
</dbReference>
<dbReference type="InterPro" id="IPR020568">
    <property type="entry name" value="Ribosomal_Su5_D2-typ_SF"/>
</dbReference>
<gene>
    <name evidence="9" type="ORF">L596_019500</name>
</gene>
<keyword evidence="10" id="KW-1185">Reference proteome</keyword>
<dbReference type="Proteomes" id="UP000298663">
    <property type="component" value="Unassembled WGS sequence"/>
</dbReference>
<comment type="similarity">
    <text evidence="1">Belongs to the polyribonucleotide nucleotidyltransferase family.</text>
</comment>
<sequence length="588" mass="64952">MVVGRSGDPVILGLNAASAALTVSNIPFEGPVGAVRVGLVDGQIVINPDRDVMRRSQLDMIMTGTKEDRVVMIEMDGQQIEEEKILECFDEGFKSIRTLLNGMEQLRKEAGKEKKEFTPFTLNPKIEKDVAVVAESKLYYIFTDSRHDKISRDEAVRECMEDVFRSVEQSPQTSAAFSRLSKRIFRSIVTDTQIRCDGRSLTEFRPISSEVNLFNNLHGSAIFQRGQTQVAGTLTFDSPSAAFVPDSVSQLLGAQRKKMFMLHYEFPGFATNEMSVGRGVNRRELGHGMLAEKALRHVIPEEFPFSLRLACQVLESNGSSSMASACVGSLALMDAGVKIKNPVAGVAVGLVNDQEQDKYTLMTDILGIEDYLGDMDFKIAGSKDGFTAMQLDLKIKGLPKSVISDALKRGKDGINHVLGKMRETIAESRPAFKDSVPVIEKIDVNGFQRAVLFRSAGFNVKLIEAETGVKVEHEDDKKVALVAPNKEELEKAKEMIKKIVQDSSEIELDFGSIVTAKIVEVLERGIRVCVKEGTAPIYMPNSQLDARKVAHASALGMKVDDTIRAQYLGRDPTTGQHRLSRRSTKRPM</sequence>
<evidence type="ECO:0000313" key="10">
    <source>
        <dbReference type="Proteomes" id="UP000298663"/>
    </source>
</evidence>
<dbReference type="EMBL" id="AZBU02000006">
    <property type="protein sequence ID" value="TKR71972.1"/>
    <property type="molecule type" value="Genomic_DNA"/>
</dbReference>
<evidence type="ECO:0000256" key="7">
    <source>
        <dbReference type="SAM" id="MobiDB-lite"/>
    </source>
</evidence>
<dbReference type="SUPFAM" id="SSF50249">
    <property type="entry name" value="Nucleic acid-binding proteins"/>
    <property type="match status" value="1"/>
</dbReference>
<dbReference type="GO" id="GO:0000965">
    <property type="term" value="P:mitochondrial RNA 3'-end processing"/>
    <property type="evidence" value="ECO:0007669"/>
    <property type="project" value="TreeGrafter"/>
</dbReference>
<evidence type="ECO:0000256" key="2">
    <source>
        <dbReference type="ARBA" id="ARBA00012416"/>
    </source>
</evidence>
<dbReference type="Pfam" id="PF03726">
    <property type="entry name" value="PNPase"/>
    <property type="match status" value="1"/>
</dbReference>
<dbReference type="SUPFAM" id="SSF54791">
    <property type="entry name" value="Eukaryotic type KH-domain (KH-domain type I)"/>
    <property type="match status" value="1"/>
</dbReference>
<reference evidence="9 10" key="1">
    <citation type="journal article" date="2015" name="Genome Biol.">
        <title>Comparative genomics of Steinernema reveals deeply conserved gene regulatory networks.</title>
        <authorList>
            <person name="Dillman A.R."/>
            <person name="Macchietto M."/>
            <person name="Porter C.F."/>
            <person name="Rogers A."/>
            <person name="Williams B."/>
            <person name="Antoshechkin I."/>
            <person name="Lee M.M."/>
            <person name="Goodwin Z."/>
            <person name="Lu X."/>
            <person name="Lewis E.E."/>
            <person name="Goodrich-Blair H."/>
            <person name="Stock S.P."/>
            <person name="Adams B.J."/>
            <person name="Sternberg P.W."/>
            <person name="Mortazavi A."/>
        </authorList>
    </citation>
    <scope>NUCLEOTIDE SEQUENCE [LARGE SCALE GENOMIC DNA]</scope>
    <source>
        <strain evidence="9 10">ALL</strain>
    </source>
</reference>
<dbReference type="InterPro" id="IPR036345">
    <property type="entry name" value="ExoRNase_PH_dom2_sf"/>
</dbReference>
<dbReference type="InterPro" id="IPR003029">
    <property type="entry name" value="S1_domain"/>
</dbReference>
<dbReference type="Pfam" id="PF01138">
    <property type="entry name" value="RNase_PH"/>
    <property type="match status" value="1"/>
</dbReference>
<dbReference type="GO" id="GO:0000175">
    <property type="term" value="F:3'-5'-RNA exonuclease activity"/>
    <property type="evidence" value="ECO:0007669"/>
    <property type="project" value="TreeGrafter"/>
</dbReference>
<comment type="caution">
    <text evidence="9">The sequence shown here is derived from an EMBL/GenBank/DDBJ whole genome shotgun (WGS) entry which is preliminary data.</text>
</comment>
<reference evidence="9 10" key="2">
    <citation type="journal article" date="2019" name="G3 (Bethesda)">
        <title>Hybrid Assembly of the Genome of the Entomopathogenic Nematode Steinernema carpocapsae Identifies the X-Chromosome.</title>
        <authorList>
            <person name="Serra L."/>
            <person name="Macchietto M."/>
            <person name="Macias-Munoz A."/>
            <person name="McGill C.J."/>
            <person name="Rodriguez I.M."/>
            <person name="Rodriguez B."/>
            <person name="Murad R."/>
            <person name="Mortazavi A."/>
        </authorList>
    </citation>
    <scope>NUCLEOTIDE SEQUENCE [LARGE SCALE GENOMIC DNA]</scope>
    <source>
        <strain evidence="9 10">ALL</strain>
    </source>
</reference>
<dbReference type="NCBIfam" id="NF008805">
    <property type="entry name" value="PRK11824.1"/>
    <property type="match status" value="1"/>
</dbReference>
<dbReference type="AlphaFoldDB" id="A0A4U5MR74"/>
<dbReference type="GO" id="GO:0000958">
    <property type="term" value="P:mitochondrial mRNA catabolic process"/>
    <property type="evidence" value="ECO:0007669"/>
    <property type="project" value="TreeGrafter"/>
</dbReference>
<keyword evidence="3" id="KW-0808">Transferase</keyword>
<evidence type="ECO:0000256" key="5">
    <source>
        <dbReference type="ARBA" id="ARBA00022884"/>
    </source>
</evidence>
<dbReference type="Gene3D" id="3.30.1370.10">
    <property type="entry name" value="K Homology domain, type 1"/>
    <property type="match status" value="1"/>
</dbReference>
<dbReference type="OrthoDB" id="437922at2759"/>
<dbReference type="SUPFAM" id="SSF54211">
    <property type="entry name" value="Ribosomal protein S5 domain 2-like"/>
    <property type="match status" value="1"/>
</dbReference>
<dbReference type="InterPro" id="IPR012340">
    <property type="entry name" value="NA-bd_OB-fold"/>
</dbReference>
<organism evidence="9 10">
    <name type="scientific">Steinernema carpocapsae</name>
    <name type="common">Entomopathogenic nematode</name>
    <dbReference type="NCBI Taxonomy" id="34508"/>
    <lineage>
        <taxon>Eukaryota</taxon>
        <taxon>Metazoa</taxon>
        <taxon>Ecdysozoa</taxon>
        <taxon>Nematoda</taxon>
        <taxon>Chromadorea</taxon>
        <taxon>Rhabditida</taxon>
        <taxon>Tylenchina</taxon>
        <taxon>Panagrolaimomorpha</taxon>
        <taxon>Strongyloidoidea</taxon>
        <taxon>Steinernematidae</taxon>
        <taxon>Steinernema</taxon>
    </lineage>
</organism>
<dbReference type="GO" id="GO:0005829">
    <property type="term" value="C:cytosol"/>
    <property type="evidence" value="ECO:0007669"/>
    <property type="project" value="TreeGrafter"/>
</dbReference>
<keyword evidence="4" id="KW-0548">Nucleotidyltransferase</keyword>
<dbReference type="GO" id="GO:0004654">
    <property type="term" value="F:polyribonucleotide nucleotidyltransferase activity"/>
    <property type="evidence" value="ECO:0007669"/>
    <property type="project" value="UniProtKB-EC"/>
</dbReference>
<dbReference type="InterPro" id="IPR027408">
    <property type="entry name" value="PNPase/RNase_PH_dom_sf"/>
</dbReference>
<dbReference type="InterPro" id="IPR036456">
    <property type="entry name" value="PNPase_PH_RNA-bd_sf"/>
</dbReference>
<dbReference type="PANTHER" id="PTHR11252">
    <property type="entry name" value="POLYRIBONUCLEOTIDE NUCLEOTIDYLTRANSFERASE"/>
    <property type="match status" value="1"/>
</dbReference>
<dbReference type="InterPro" id="IPR015848">
    <property type="entry name" value="PNPase_PH_RNA-bd_bac/org-type"/>
</dbReference>
<dbReference type="PROSITE" id="PS50084">
    <property type="entry name" value="KH_TYPE_1"/>
    <property type="match status" value="1"/>
</dbReference>
<dbReference type="InterPro" id="IPR001247">
    <property type="entry name" value="ExoRNase_PH_dom1"/>
</dbReference>
<dbReference type="InterPro" id="IPR036612">
    <property type="entry name" value="KH_dom_type_1_sf"/>
</dbReference>
<dbReference type="GO" id="GO:0005739">
    <property type="term" value="C:mitochondrion"/>
    <property type="evidence" value="ECO:0007669"/>
    <property type="project" value="TreeGrafter"/>
</dbReference>
<dbReference type="PANTHER" id="PTHR11252:SF0">
    <property type="entry name" value="POLYRIBONUCLEOTIDE NUCLEOTIDYLTRANSFERASE 1, MITOCHONDRIAL"/>
    <property type="match status" value="1"/>
</dbReference>
<dbReference type="CDD" id="cd11364">
    <property type="entry name" value="RNase_PH_PNPase_2"/>
    <property type="match status" value="1"/>
</dbReference>
<feature type="domain" description="S1 motif" evidence="8">
    <location>
        <begin position="511"/>
        <end position="582"/>
    </location>
</feature>
<protein>
    <recommendedName>
        <fullName evidence="2">polyribonucleotide nucleotidyltransferase</fullName>
        <ecNumber evidence="2">2.7.7.8</ecNumber>
    </recommendedName>
</protein>
<dbReference type="STRING" id="34508.A0A4U5MR74"/>
<evidence type="ECO:0000313" key="9">
    <source>
        <dbReference type="EMBL" id="TKR71972.1"/>
    </source>
</evidence>
<dbReference type="InterPro" id="IPR015847">
    <property type="entry name" value="ExoRNase_PH_dom2"/>
</dbReference>
<evidence type="ECO:0000256" key="3">
    <source>
        <dbReference type="ARBA" id="ARBA00022679"/>
    </source>
</evidence>
<dbReference type="GO" id="GO:0003723">
    <property type="term" value="F:RNA binding"/>
    <property type="evidence" value="ECO:0007669"/>
    <property type="project" value="UniProtKB-UniRule"/>
</dbReference>
<evidence type="ECO:0000256" key="6">
    <source>
        <dbReference type="PROSITE-ProRule" id="PRU00117"/>
    </source>
</evidence>
<accession>A0A4U5MR74</accession>
<feature type="region of interest" description="Disordered" evidence="7">
    <location>
        <begin position="567"/>
        <end position="588"/>
    </location>
</feature>